<evidence type="ECO:0000313" key="2">
    <source>
        <dbReference type="EMBL" id="KRH04224.1"/>
    </source>
</evidence>
<dbReference type="EnsemblPlants" id="KRH04224">
    <property type="protein sequence ID" value="KRH04224"/>
    <property type="gene ID" value="GLYMA_17G147800"/>
</dbReference>
<keyword evidence="1" id="KW-0472">Membrane</keyword>
<accession>A0A0R0FD46</accession>
<evidence type="ECO:0000313" key="3">
    <source>
        <dbReference type="EnsemblPlants" id="KRH04224"/>
    </source>
</evidence>
<dbReference type="Gramene" id="KRH04224">
    <property type="protein sequence ID" value="KRH04224"/>
    <property type="gene ID" value="GLYMA_17G147800"/>
</dbReference>
<evidence type="ECO:0000256" key="1">
    <source>
        <dbReference type="SAM" id="Phobius"/>
    </source>
</evidence>
<keyword evidence="4" id="KW-1185">Reference proteome</keyword>
<organism evidence="2">
    <name type="scientific">Glycine max</name>
    <name type="common">Soybean</name>
    <name type="synonym">Glycine hispida</name>
    <dbReference type="NCBI Taxonomy" id="3847"/>
    <lineage>
        <taxon>Eukaryota</taxon>
        <taxon>Viridiplantae</taxon>
        <taxon>Streptophyta</taxon>
        <taxon>Embryophyta</taxon>
        <taxon>Tracheophyta</taxon>
        <taxon>Spermatophyta</taxon>
        <taxon>Magnoliopsida</taxon>
        <taxon>eudicotyledons</taxon>
        <taxon>Gunneridae</taxon>
        <taxon>Pentapetalae</taxon>
        <taxon>rosids</taxon>
        <taxon>fabids</taxon>
        <taxon>Fabales</taxon>
        <taxon>Fabaceae</taxon>
        <taxon>Papilionoideae</taxon>
        <taxon>50 kb inversion clade</taxon>
        <taxon>NPAAA clade</taxon>
        <taxon>indigoferoid/millettioid clade</taxon>
        <taxon>Phaseoleae</taxon>
        <taxon>Glycine</taxon>
        <taxon>Glycine subgen. Soja</taxon>
    </lineage>
</organism>
<dbReference type="EMBL" id="CM000850">
    <property type="protein sequence ID" value="KRH04224.1"/>
    <property type="molecule type" value="Genomic_DNA"/>
</dbReference>
<dbReference type="SMR" id="A0A0R0FD46"/>
<gene>
    <name evidence="2" type="ORF">GLYMA_17G147800</name>
</gene>
<reference evidence="2 3" key="1">
    <citation type="journal article" date="2010" name="Nature">
        <title>Genome sequence of the palaeopolyploid soybean.</title>
        <authorList>
            <person name="Schmutz J."/>
            <person name="Cannon S.B."/>
            <person name="Schlueter J."/>
            <person name="Ma J."/>
            <person name="Mitros T."/>
            <person name="Nelson W."/>
            <person name="Hyten D.L."/>
            <person name="Song Q."/>
            <person name="Thelen J.J."/>
            <person name="Cheng J."/>
            <person name="Xu D."/>
            <person name="Hellsten U."/>
            <person name="May G.D."/>
            <person name="Yu Y."/>
            <person name="Sakurai T."/>
            <person name="Umezawa T."/>
            <person name="Bhattacharyya M.K."/>
            <person name="Sandhu D."/>
            <person name="Valliyodan B."/>
            <person name="Lindquist E."/>
            <person name="Peto M."/>
            <person name="Grant D."/>
            <person name="Shu S."/>
            <person name="Goodstein D."/>
            <person name="Barry K."/>
            <person name="Futrell-Griggs M."/>
            <person name="Abernathy B."/>
            <person name="Du J."/>
            <person name="Tian Z."/>
            <person name="Zhu L."/>
            <person name="Gill N."/>
            <person name="Joshi T."/>
            <person name="Libault M."/>
            <person name="Sethuraman A."/>
            <person name="Zhang X.-C."/>
            <person name="Shinozaki K."/>
            <person name="Nguyen H.T."/>
            <person name="Wing R.A."/>
            <person name="Cregan P."/>
            <person name="Specht J."/>
            <person name="Grimwood J."/>
            <person name="Rokhsar D."/>
            <person name="Stacey G."/>
            <person name="Shoemaker R.C."/>
            <person name="Jackson S.A."/>
        </authorList>
    </citation>
    <scope>NUCLEOTIDE SEQUENCE [LARGE SCALE GENOMIC DNA]</scope>
    <source>
        <strain evidence="3">cv. Williams 82</strain>
        <tissue evidence="2">Callus</tissue>
    </source>
</reference>
<evidence type="ECO:0000313" key="4">
    <source>
        <dbReference type="Proteomes" id="UP000008827"/>
    </source>
</evidence>
<reference evidence="3" key="2">
    <citation type="submission" date="2018-02" db="UniProtKB">
        <authorList>
            <consortium name="EnsemblPlants"/>
        </authorList>
    </citation>
    <scope>IDENTIFICATION</scope>
    <source>
        <strain evidence="3">Williams 82</strain>
    </source>
</reference>
<keyword evidence="1" id="KW-1133">Transmembrane helix</keyword>
<dbReference type="AlphaFoldDB" id="A0A0R0FD46"/>
<reference evidence="2" key="3">
    <citation type="submission" date="2018-07" db="EMBL/GenBank/DDBJ databases">
        <title>WGS assembly of Glycine max.</title>
        <authorList>
            <person name="Schmutz J."/>
            <person name="Cannon S."/>
            <person name="Schlueter J."/>
            <person name="Ma J."/>
            <person name="Mitros T."/>
            <person name="Nelson W."/>
            <person name="Hyten D."/>
            <person name="Song Q."/>
            <person name="Thelen J."/>
            <person name="Cheng J."/>
            <person name="Xu D."/>
            <person name="Hellsten U."/>
            <person name="May G."/>
            <person name="Yu Y."/>
            <person name="Sakurai T."/>
            <person name="Umezawa T."/>
            <person name="Bhattacharyya M."/>
            <person name="Sandhu D."/>
            <person name="Valliyodan B."/>
            <person name="Lindquist E."/>
            <person name="Peto M."/>
            <person name="Grant D."/>
            <person name="Shu S."/>
            <person name="Goodstein D."/>
            <person name="Barry K."/>
            <person name="Futrell-Griggs M."/>
            <person name="Abernathy B."/>
            <person name="Du J."/>
            <person name="Tian Z."/>
            <person name="Zhu L."/>
            <person name="Gill N."/>
            <person name="Joshi T."/>
            <person name="Libault M."/>
            <person name="Sethuraman A."/>
            <person name="Zhang X."/>
            <person name="Shinozaki K."/>
            <person name="Nguyen H."/>
            <person name="Wing R."/>
            <person name="Cregan P."/>
            <person name="Specht J."/>
            <person name="Grimwood J."/>
            <person name="Rokhsar D."/>
            <person name="Stacey G."/>
            <person name="Shoemaker R."/>
            <person name="Jackson S."/>
        </authorList>
    </citation>
    <scope>NUCLEOTIDE SEQUENCE</scope>
    <source>
        <tissue evidence="2">Callus</tissue>
    </source>
</reference>
<sequence>MLKQPLIGTLNIFIFSSAHILPFLLNSRVLSFLSRFHPSHLKNKSGQKKETKGNIVLKSKKYNHYNGHQY</sequence>
<name>A0A0R0FD46_SOYBN</name>
<feature type="transmembrane region" description="Helical" evidence="1">
    <location>
        <begin position="6"/>
        <end position="25"/>
    </location>
</feature>
<proteinExistence type="predicted"/>
<protein>
    <submittedName>
        <fullName evidence="2 3">Uncharacterized protein</fullName>
    </submittedName>
</protein>
<keyword evidence="1" id="KW-0812">Transmembrane</keyword>
<dbReference type="Proteomes" id="UP000008827">
    <property type="component" value="Chromosome 17"/>
</dbReference>
<dbReference type="InParanoid" id="A0A0R0FD46"/>